<proteinExistence type="predicted"/>
<name>A0A914R8J7_9BILA</name>
<accession>A0A914R8J7</accession>
<dbReference type="Proteomes" id="UP000887578">
    <property type="component" value="Unplaced"/>
</dbReference>
<keyword evidence="1" id="KW-1185">Reference proteome</keyword>
<reference evidence="2" key="1">
    <citation type="submission" date="2022-11" db="UniProtKB">
        <authorList>
            <consortium name="WormBaseParasite"/>
        </authorList>
    </citation>
    <scope>IDENTIFICATION</scope>
</reference>
<protein>
    <submittedName>
        <fullName evidence="2">Uncharacterized protein</fullName>
    </submittedName>
</protein>
<sequence>MSLFKNFSLAQKYYKNDPDGGTFEQCLTSYCNTFNITDTIAIYGITKPPSTFDFLLSTNTPKEKIYKELQNKLYSYDSWAENKTFRVNFDTFKASTKAWISIDLKLKDASTARRKYEFDFVNGKMKGLTANWVQWTNATIPGGKLYFTIDSTLADIKIYINNHFYQKLDKRVEKVAVTFYGGDMHFSNSTLTNDGEETTLWGYDPDFLPTLSPLKKLASKPINTTKLISTPVNWIEDDTSYLLYPITPLKNFEKINYEFRADHKPNTDLMKVQIQAVPTSPGSQDINYHVFIWSRIDSIWGQYGKKIIKNCKKPNLFMTWQLVSFYCDNSKKHSLGGYDIEKNVKFLFRNAKVQTFKC</sequence>
<dbReference type="WBParaSite" id="PDA_v2.g7919.t1">
    <property type="protein sequence ID" value="PDA_v2.g7919.t1"/>
    <property type="gene ID" value="PDA_v2.g7919"/>
</dbReference>
<dbReference type="AlphaFoldDB" id="A0A914R8J7"/>
<evidence type="ECO:0000313" key="2">
    <source>
        <dbReference type="WBParaSite" id="PDA_v2.g7919.t1"/>
    </source>
</evidence>
<organism evidence="1 2">
    <name type="scientific">Panagrolaimus davidi</name>
    <dbReference type="NCBI Taxonomy" id="227884"/>
    <lineage>
        <taxon>Eukaryota</taxon>
        <taxon>Metazoa</taxon>
        <taxon>Ecdysozoa</taxon>
        <taxon>Nematoda</taxon>
        <taxon>Chromadorea</taxon>
        <taxon>Rhabditida</taxon>
        <taxon>Tylenchina</taxon>
        <taxon>Panagrolaimomorpha</taxon>
        <taxon>Panagrolaimoidea</taxon>
        <taxon>Panagrolaimidae</taxon>
        <taxon>Panagrolaimus</taxon>
    </lineage>
</organism>
<evidence type="ECO:0000313" key="1">
    <source>
        <dbReference type="Proteomes" id="UP000887578"/>
    </source>
</evidence>